<name>A0A0L0D961_THETB</name>
<dbReference type="AlphaFoldDB" id="A0A0L0D961"/>
<proteinExistence type="predicted"/>
<protein>
    <submittedName>
        <fullName evidence="1">Uncharacterized protein</fullName>
    </submittedName>
</protein>
<organism evidence="1 2">
    <name type="scientific">Thecamonas trahens ATCC 50062</name>
    <dbReference type="NCBI Taxonomy" id="461836"/>
    <lineage>
        <taxon>Eukaryota</taxon>
        <taxon>Apusozoa</taxon>
        <taxon>Apusomonadida</taxon>
        <taxon>Apusomonadidae</taxon>
        <taxon>Thecamonas</taxon>
    </lineage>
</organism>
<dbReference type="EMBL" id="GL349434">
    <property type="protein sequence ID" value="KNC48576.1"/>
    <property type="molecule type" value="Genomic_DNA"/>
</dbReference>
<dbReference type="Proteomes" id="UP000054408">
    <property type="component" value="Unassembled WGS sequence"/>
</dbReference>
<gene>
    <name evidence="1" type="ORF">AMSG_00353</name>
</gene>
<dbReference type="RefSeq" id="XP_013762632.1">
    <property type="nucleotide sequence ID" value="XM_013907178.1"/>
</dbReference>
<keyword evidence="2" id="KW-1185">Reference proteome</keyword>
<accession>A0A0L0D961</accession>
<feature type="non-terminal residue" evidence="1">
    <location>
        <position position="1"/>
    </location>
</feature>
<reference evidence="1 2" key="1">
    <citation type="submission" date="2010-05" db="EMBL/GenBank/DDBJ databases">
        <title>The Genome Sequence of Thecamonas trahens ATCC 50062.</title>
        <authorList>
            <consortium name="The Broad Institute Genome Sequencing Platform"/>
            <person name="Russ C."/>
            <person name="Cuomo C."/>
            <person name="Shea T."/>
            <person name="Young S.K."/>
            <person name="Zeng Q."/>
            <person name="Koehrsen M."/>
            <person name="Haas B."/>
            <person name="Borodovsky M."/>
            <person name="Guigo R."/>
            <person name="Alvarado L."/>
            <person name="Berlin A."/>
            <person name="Bochicchio J."/>
            <person name="Borenstein D."/>
            <person name="Chapman S."/>
            <person name="Chen Z."/>
            <person name="Freedman E."/>
            <person name="Gellesch M."/>
            <person name="Goldberg J."/>
            <person name="Griggs A."/>
            <person name="Gujja S."/>
            <person name="Heilman E."/>
            <person name="Heiman D."/>
            <person name="Hepburn T."/>
            <person name="Howarth C."/>
            <person name="Jen D."/>
            <person name="Larson L."/>
            <person name="Mehta T."/>
            <person name="Park D."/>
            <person name="Pearson M."/>
            <person name="Roberts A."/>
            <person name="Saif S."/>
            <person name="Shenoy N."/>
            <person name="Sisk P."/>
            <person name="Stolte C."/>
            <person name="Sykes S."/>
            <person name="Thomson T."/>
            <person name="Walk T."/>
            <person name="White J."/>
            <person name="Yandava C."/>
            <person name="Burger G."/>
            <person name="Gray M.W."/>
            <person name="Holland P.W.H."/>
            <person name="King N."/>
            <person name="Lang F.B.F."/>
            <person name="Roger A.J."/>
            <person name="Ruiz-Trillo I."/>
            <person name="Lander E."/>
            <person name="Nusbaum C."/>
        </authorList>
    </citation>
    <scope>NUCLEOTIDE SEQUENCE [LARGE SCALE GENOMIC DNA]</scope>
    <source>
        <strain evidence="1 2">ATCC 50062</strain>
    </source>
</reference>
<dbReference type="GeneID" id="25560162"/>
<sequence>MTFDSADHALAWASHPSIQESLPRLVIVRDSFKRSDLAPLPARDMDDVRAAASMMADAELAYDPNSLTPDHLVNGLDYKELVNSGRKPVISRTDQRLINIVDGSSLTLKMDLDVTNLALGPLPIRGISVLDSEALLNAATPVWVYCNQSQRIMLDVPHVVGLSKSCFFDDDVVSLVAVLGPAAGSAASWLSSSGRSVLASAQVGVAPGSRRSSPILPIRLALW</sequence>
<evidence type="ECO:0000313" key="1">
    <source>
        <dbReference type="EMBL" id="KNC48576.1"/>
    </source>
</evidence>
<evidence type="ECO:0000313" key="2">
    <source>
        <dbReference type="Proteomes" id="UP000054408"/>
    </source>
</evidence>